<sequence length="370" mass="40752">MYDFGSLSREDLDPRSCAAAGPLEAYGPTMIQFPSRRLKPNNTRSTITVMKILVSGGGIAGNALVYWLSKLGHDVPVVEWFPSLRDNGLQIDLRGNGIEVIKRMCLEQAIRSKSVPEQGLQQIDNSDRCWANFPVNKFGKGLQSFTTEFGIMRGDLCQLLHNITKDRARFVFGTSIKSFEEKDSPVEVWFTDGTTDRFDLLVGADSLRSPFAEIFEGAGWQTEEILKALMEDNDFYCERLGLVKLDCWSSGRVTLVGDAAYCPSPLSGMGTSSVFVGAYILAGEIGEHCPNRDDTNQERDNKDGLAAALKAYEQKFRPFMDQPCPPILSPSSSFLAETAVHWQVDSSGERQAVGSSPSMRTCDGIRGSSV</sequence>
<evidence type="ECO:0000313" key="2">
    <source>
        <dbReference type="EMBL" id="RFU34971.1"/>
    </source>
</evidence>
<dbReference type="InterPro" id="IPR051704">
    <property type="entry name" value="FAD_aromatic-hydroxylase"/>
</dbReference>
<dbReference type="EMBL" id="NCSJ02000014">
    <property type="protein sequence ID" value="RFU34971.1"/>
    <property type="molecule type" value="Genomic_DNA"/>
</dbReference>
<comment type="caution">
    <text evidence="2">The sequence shown here is derived from an EMBL/GenBank/DDBJ whole genome shotgun (WGS) entry which is preliminary data.</text>
</comment>
<proteinExistence type="predicted"/>
<dbReference type="STRING" id="5539.A0A3E2HPJ4"/>
<dbReference type="Proteomes" id="UP000258309">
    <property type="component" value="Unassembled WGS sequence"/>
</dbReference>
<dbReference type="PANTHER" id="PTHR46865">
    <property type="entry name" value="OXIDOREDUCTASE-RELATED"/>
    <property type="match status" value="1"/>
</dbReference>
<organism evidence="2 3">
    <name type="scientific">Scytalidium lignicola</name>
    <name type="common">Hyphomycete</name>
    <dbReference type="NCBI Taxonomy" id="5539"/>
    <lineage>
        <taxon>Eukaryota</taxon>
        <taxon>Fungi</taxon>
        <taxon>Dikarya</taxon>
        <taxon>Ascomycota</taxon>
        <taxon>Pezizomycotina</taxon>
        <taxon>Leotiomycetes</taxon>
        <taxon>Leotiomycetes incertae sedis</taxon>
        <taxon>Scytalidium</taxon>
    </lineage>
</organism>
<evidence type="ECO:0000256" key="1">
    <source>
        <dbReference type="SAM" id="MobiDB-lite"/>
    </source>
</evidence>
<accession>A0A3E2HPJ4</accession>
<name>A0A3E2HPJ4_SCYLI</name>
<dbReference type="InterPro" id="IPR036188">
    <property type="entry name" value="FAD/NAD-bd_sf"/>
</dbReference>
<evidence type="ECO:0008006" key="4">
    <source>
        <dbReference type="Google" id="ProtNLM"/>
    </source>
</evidence>
<reference evidence="2 3" key="1">
    <citation type="submission" date="2018-05" db="EMBL/GenBank/DDBJ databases">
        <title>Draft genome sequence of Scytalidium lignicola DSM 105466, a ubiquitous saprotrophic fungus.</title>
        <authorList>
            <person name="Buettner E."/>
            <person name="Gebauer A.M."/>
            <person name="Hofrichter M."/>
            <person name="Liers C."/>
            <person name="Kellner H."/>
        </authorList>
    </citation>
    <scope>NUCLEOTIDE SEQUENCE [LARGE SCALE GENOMIC DNA]</scope>
    <source>
        <strain evidence="2 3">DSM 105466</strain>
    </source>
</reference>
<feature type="non-terminal residue" evidence="2">
    <location>
        <position position="1"/>
    </location>
</feature>
<dbReference type="PANTHER" id="PTHR46865:SF7">
    <property type="entry name" value="MONOOXYGENASE, PUTATIVE (AFU_ORTHOLOGUE AFUA_8G07040)-RELATED"/>
    <property type="match status" value="1"/>
</dbReference>
<dbReference type="SUPFAM" id="SSF51905">
    <property type="entry name" value="FAD/NAD(P)-binding domain"/>
    <property type="match status" value="1"/>
</dbReference>
<dbReference type="OrthoDB" id="655030at2759"/>
<dbReference type="OMA" id="YFTIPRP"/>
<evidence type="ECO:0000313" key="3">
    <source>
        <dbReference type="Proteomes" id="UP000258309"/>
    </source>
</evidence>
<gene>
    <name evidence="2" type="ORF">B7463_g1361</name>
</gene>
<dbReference type="AlphaFoldDB" id="A0A3E2HPJ4"/>
<feature type="non-terminal residue" evidence="2">
    <location>
        <position position="370"/>
    </location>
</feature>
<keyword evidence="3" id="KW-1185">Reference proteome</keyword>
<dbReference type="Gene3D" id="3.50.50.60">
    <property type="entry name" value="FAD/NAD(P)-binding domain"/>
    <property type="match status" value="2"/>
</dbReference>
<feature type="region of interest" description="Disordered" evidence="1">
    <location>
        <begin position="348"/>
        <end position="370"/>
    </location>
</feature>
<protein>
    <recommendedName>
        <fullName evidence="4">FAD-binding domain-containing protein</fullName>
    </recommendedName>
</protein>